<sequence length="215" mass="24169">MNKVPPSHSTPRQQGLFDDEGGPDLRDADVGIHRSAIDGPAADRFFDHLVEATPWTQEEAVMFGKKHQIPRLTSWHGDPLHTYSYSGIHNEPEPWTPALIEIRDLTQDLADSTFNSVLLNLYRDGSDGVSWHADDEPELSDQPVIGSVSLGASRRFQFRRRDGGSIESIDLHHGDILVMSGPTQRFWLHQIPKTTKDVGPRINLTFRRIEATTTN</sequence>
<dbReference type="InterPro" id="IPR027450">
    <property type="entry name" value="AlkB-like"/>
</dbReference>
<dbReference type="GO" id="GO:0051213">
    <property type="term" value="F:dioxygenase activity"/>
    <property type="evidence" value="ECO:0007669"/>
    <property type="project" value="UniProtKB-KW"/>
</dbReference>
<dbReference type="Pfam" id="PF13532">
    <property type="entry name" value="2OG-FeII_Oxy_2"/>
    <property type="match status" value="1"/>
</dbReference>
<dbReference type="FunFam" id="2.60.120.590:FF:000004">
    <property type="entry name" value="DNA oxidative demethylase ALKBH2"/>
    <property type="match status" value="1"/>
</dbReference>
<dbReference type="InterPro" id="IPR032854">
    <property type="entry name" value="ALKBH3"/>
</dbReference>
<dbReference type="GO" id="GO:0016705">
    <property type="term" value="F:oxidoreductase activity, acting on paired donors, with incorporation or reduction of molecular oxygen"/>
    <property type="evidence" value="ECO:0007669"/>
    <property type="project" value="UniProtKB-ARBA"/>
</dbReference>
<feature type="region of interest" description="Disordered" evidence="9">
    <location>
        <begin position="1"/>
        <end position="28"/>
    </location>
</feature>
<dbReference type="SUPFAM" id="SSF51197">
    <property type="entry name" value="Clavaminate synthase-like"/>
    <property type="match status" value="1"/>
</dbReference>
<keyword evidence="5" id="KW-0223">Dioxygenase</keyword>
<keyword evidence="7" id="KW-0408">Iron</keyword>
<feature type="domain" description="Fe2OG dioxygenase" evidence="10">
    <location>
        <begin position="113"/>
        <end position="210"/>
    </location>
</feature>
<dbReference type="PANTHER" id="PTHR31212">
    <property type="entry name" value="ALPHA-KETOGLUTARATE-DEPENDENT DIOXYGENASE ALKB HOMOLOG 3"/>
    <property type="match status" value="1"/>
</dbReference>
<dbReference type="PROSITE" id="PS51471">
    <property type="entry name" value="FE2OG_OXY"/>
    <property type="match status" value="1"/>
</dbReference>
<dbReference type="GO" id="GO:0046872">
    <property type="term" value="F:metal ion binding"/>
    <property type="evidence" value="ECO:0007669"/>
    <property type="project" value="UniProtKB-KW"/>
</dbReference>
<dbReference type="GO" id="GO:0032451">
    <property type="term" value="F:demethylase activity"/>
    <property type="evidence" value="ECO:0007669"/>
    <property type="project" value="UniProtKB-ARBA"/>
</dbReference>
<dbReference type="InterPro" id="IPR037151">
    <property type="entry name" value="AlkB-like_sf"/>
</dbReference>
<proteinExistence type="predicted"/>
<name>A0A382VRV6_9ZZZZ</name>
<keyword evidence="4" id="KW-0460">Magnesium</keyword>
<keyword evidence="8" id="KW-0234">DNA repair</keyword>
<dbReference type="PANTHER" id="PTHR31212:SF4">
    <property type="entry name" value="ALPHA-KETOGLUTARATE-DEPENDENT DIOXYGENASE ALKB HOMOLOG 3"/>
    <property type="match status" value="1"/>
</dbReference>
<evidence type="ECO:0000256" key="3">
    <source>
        <dbReference type="ARBA" id="ARBA00022763"/>
    </source>
</evidence>
<dbReference type="GO" id="GO:0140097">
    <property type="term" value="F:catalytic activity, acting on DNA"/>
    <property type="evidence" value="ECO:0007669"/>
    <property type="project" value="UniProtKB-ARBA"/>
</dbReference>
<accession>A0A382VRV6</accession>
<keyword evidence="2" id="KW-0479">Metal-binding</keyword>
<gene>
    <name evidence="11" type="ORF">METZ01_LOCUS402028</name>
</gene>
<dbReference type="GO" id="GO:0005654">
    <property type="term" value="C:nucleoplasm"/>
    <property type="evidence" value="ECO:0007669"/>
    <property type="project" value="TreeGrafter"/>
</dbReference>
<keyword evidence="3" id="KW-0227">DNA damage</keyword>
<dbReference type="EMBL" id="UINC01154091">
    <property type="protein sequence ID" value="SVD49174.1"/>
    <property type="molecule type" value="Genomic_DNA"/>
</dbReference>
<comment type="cofactor">
    <cofactor evidence="1">
        <name>Fe(2+)</name>
        <dbReference type="ChEBI" id="CHEBI:29033"/>
    </cofactor>
</comment>
<evidence type="ECO:0000259" key="10">
    <source>
        <dbReference type="PROSITE" id="PS51471"/>
    </source>
</evidence>
<evidence type="ECO:0000256" key="1">
    <source>
        <dbReference type="ARBA" id="ARBA00001954"/>
    </source>
</evidence>
<dbReference type="GO" id="GO:0005739">
    <property type="term" value="C:mitochondrion"/>
    <property type="evidence" value="ECO:0007669"/>
    <property type="project" value="TreeGrafter"/>
</dbReference>
<reference evidence="11" key="1">
    <citation type="submission" date="2018-05" db="EMBL/GenBank/DDBJ databases">
        <authorList>
            <person name="Lanie J.A."/>
            <person name="Ng W.-L."/>
            <person name="Kazmierczak K.M."/>
            <person name="Andrzejewski T.M."/>
            <person name="Davidsen T.M."/>
            <person name="Wayne K.J."/>
            <person name="Tettelin H."/>
            <person name="Glass J.I."/>
            <person name="Rusch D."/>
            <person name="Podicherti R."/>
            <person name="Tsui H.-C.T."/>
            <person name="Winkler M.E."/>
        </authorList>
    </citation>
    <scope>NUCLEOTIDE SEQUENCE</scope>
</reference>
<keyword evidence="6" id="KW-0560">Oxidoreductase</keyword>
<protein>
    <recommendedName>
        <fullName evidence="10">Fe2OG dioxygenase domain-containing protein</fullName>
    </recommendedName>
</protein>
<evidence type="ECO:0000256" key="5">
    <source>
        <dbReference type="ARBA" id="ARBA00022964"/>
    </source>
</evidence>
<dbReference type="InterPro" id="IPR005123">
    <property type="entry name" value="Oxoglu/Fe-dep_dioxygenase_dom"/>
</dbReference>
<evidence type="ECO:0000313" key="11">
    <source>
        <dbReference type="EMBL" id="SVD49174.1"/>
    </source>
</evidence>
<dbReference type="AlphaFoldDB" id="A0A382VRV6"/>
<evidence type="ECO:0000256" key="9">
    <source>
        <dbReference type="SAM" id="MobiDB-lite"/>
    </source>
</evidence>
<dbReference type="Gene3D" id="2.60.120.590">
    <property type="entry name" value="Alpha-ketoglutarate-dependent dioxygenase AlkB-like"/>
    <property type="match status" value="1"/>
</dbReference>
<organism evidence="11">
    <name type="scientific">marine metagenome</name>
    <dbReference type="NCBI Taxonomy" id="408172"/>
    <lineage>
        <taxon>unclassified sequences</taxon>
        <taxon>metagenomes</taxon>
        <taxon>ecological metagenomes</taxon>
    </lineage>
</organism>
<evidence type="ECO:0000256" key="2">
    <source>
        <dbReference type="ARBA" id="ARBA00022723"/>
    </source>
</evidence>
<evidence type="ECO:0000256" key="4">
    <source>
        <dbReference type="ARBA" id="ARBA00022842"/>
    </source>
</evidence>
<dbReference type="GO" id="GO:0006307">
    <property type="term" value="P:DNA alkylation repair"/>
    <property type="evidence" value="ECO:0007669"/>
    <property type="project" value="InterPro"/>
</dbReference>
<evidence type="ECO:0000256" key="8">
    <source>
        <dbReference type="ARBA" id="ARBA00023204"/>
    </source>
</evidence>
<dbReference type="GO" id="GO:0016787">
    <property type="term" value="F:hydrolase activity"/>
    <property type="evidence" value="ECO:0007669"/>
    <property type="project" value="UniProtKB-ARBA"/>
</dbReference>
<evidence type="ECO:0000256" key="7">
    <source>
        <dbReference type="ARBA" id="ARBA00023004"/>
    </source>
</evidence>
<evidence type="ECO:0000256" key="6">
    <source>
        <dbReference type="ARBA" id="ARBA00023002"/>
    </source>
</evidence>